<reference evidence="1 2" key="1">
    <citation type="journal article" date="2016" name="Nat. Commun.">
        <title>Extremotolerant tardigrade genome and improved radiotolerance of human cultured cells by tardigrade-unique protein.</title>
        <authorList>
            <person name="Hashimoto T."/>
            <person name="Horikawa D.D."/>
            <person name="Saito Y."/>
            <person name="Kuwahara H."/>
            <person name="Kozuka-Hata H."/>
            <person name="Shin-I T."/>
            <person name="Minakuchi Y."/>
            <person name="Ohishi K."/>
            <person name="Motoyama A."/>
            <person name="Aizu T."/>
            <person name="Enomoto A."/>
            <person name="Kondo K."/>
            <person name="Tanaka S."/>
            <person name="Hara Y."/>
            <person name="Koshikawa S."/>
            <person name="Sagara H."/>
            <person name="Miura T."/>
            <person name="Yokobori S."/>
            <person name="Miyagawa K."/>
            <person name="Suzuki Y."/>
            <person name="Kubo T."/>
            <person name="Oyama M."/>
            <person name="Kohara Y."/>
            <person name="Fujiyama A."/>
            <person name="Arakawa K."/>
            <person name="Katayama T."/>
            <person name="Toyoda A."/>
            <person name="Kunieda T."/>
        </authorList>
    </citation>
    <scope>NUCLEOTIDE SEQUENCE [LARGE SCALE GENOMIC DNA]</scope>
    <source>
        <strain evidence="1 2">YOKOZUNA-1</strain>
    </source>
</reference>
<dbReference type="Proteomes" id="UP000186922">
    <property type="component" value="Unassembled WGS sequence"/>
</dbReference>
<comment type="caution">
    <text evidence="1">The sequence shown here is derived from an EMBL/GenBank/DDBJ whole genome shotgun (WGS) entry which is preliminary data.</text>
</comment>
<dbReference type="EMBL" id="BDGG01000004">
    <property type="protein sequence ID" value="GAU98150.1"/>
    <property type="molecule type" value="Genomic_DNA"/>
</dbReference>
<protein>
    <submittedName>
        <fullName evidence="1">Uncharacterized protein</fullName>
    </submittedName>
</protein>
<proteinExistence type="predicted"/>
<gene>
    <name evidence="1" type="primary">RvY_09330-1</name>
    <name evidence="1" type="synonym">RvY_09330.1</name>
    <name evidence="1" type="ORF">RvY_09330</name>
</gene>
<organism evidence="1 2">
    <name type="scientific">Ramazzottius varieornatus</name>
    <name type="common">Water bear</name>
    <name type="synonym">Tardigrade</name>
    <dbReference type="NCBI Taxonomy" id="947166"/>
    <lineage>
        <taxon>Eukaryota</taxon>
        <taxon>Metazoa</taxon>
        <taxon>Ecdysozoa</taxon>
        <taxon>Tardigrada</taxon>
        <taxon>Eutardigrada</taxon>
        <taxon>Parachela</taxon>
        <taxon>Hypsibioidea</taxon>
        <taxon>Ramazzottiidae</taxon>
        <taxon>Ramazzottius</taxon>
    </lineage>
</organism>
<evidence type="ECO:0000313" key="1">
    <source>
        <dbReference type="EMBL" id="GAU98150.1"/>
    </source>
</evidence>
<evidence type="ECO:0000313" key="2">
    <source>
        <dbReference type="Proteomes" id="UP000186922"/>
    </source>
</evidence>
<sequence length="93" mass="10238">MAGVPFSILYALNGQETHAHAGQAGIMSACKLKVAECQTTVDKPHILTSILRPWHDQATYYAQADRLYDLSGHHIRSKRITGPSMAPRKHASI</sequence>
<dbReference type="AlphaFoldDB" id="A0A1D1VB63"/>
<accession>A0A1D1VB63</accession>
<name>A0A1D1VB63_RAMVA</name>
<keyword evidence="2" id="KW-1185">Reference proteome</keyword>